<dbReference type="InterPro" id="IPR028349">
    <property type="entry name" value="PafC-like"/>
</dbReference>
<dbReference type="InterPro" id="IPR001034">
    <property type="entry name" value="DeoR_HTH"/>
</dbReference>
<organism evidence="4 5">
    <name type="scientific">Paenibacillus oleatilyticus</name>
    <dbReference type="NCBI Taxonomy" id="2594886"/>
    <lineage>
        <taxon>Bacteria</taxon>
        <taxon>Bacillati</taxon>
        <taxon>Bacillota</taxon>
        <taxon>Bacilli</taxon>
        <taxon>Bacillales</taxon>
        <taxon>Paenibacillaceae</taxon>
        <taxon>Paenibacillus</taxon>
    </lineage>
</organism>
<dbReference type="InterPro" id="IPR051534">
    <property type="entry name" value="CBASS_pafABC_assoc_protein"/>
</dbReference>
<dbReference type="RefSeq" id="WP_373956034.1">
    <property type="nucleotide sequence ID" value="NZ_JBHDLN010000018.1"/>
</dbReference>
<dbReference type="EMBL" id="JBHDLN010000018">
    <property type="protein sequence ID" value="MFB0846027.1"/>
    <property type="molecule type" value="Genomic_DNA"/>
</dbReference>
<dbReference type="PROSITE" id="PS52050">
    <property type="entry name" value="WYL"/>
    <property type="match status" value="1"/>
</dbReference>
<name>A0ABV4V933_9BACL</name>
<dbReference type="PIRSF" id="PIRSF016838">
    <property type="entry name" value="PafC"/>
    <property type="match status" value="1"/>
</dbReference>
<sequence length="316" mass="36383">MHKSQRLLRLIMIVNAKKSFTISELAHDVGVSPRTIFRDLLDLSELGVPLYSIQGRGGGYKLLNESVLPPITFTQSEAIAIYFAAQSLKYFGSLPFGDKAESAQDKFYHFLPPDVQDQIDRLKNKVVIWSPNREMSVSCLTTLLQALMIKSVVTIEYKSSVSGKNTRDIQPVGLYSDRGYWYCPAYCFARRGYRLFRADRIITAILNELITWREDVDRKSVFDWQEDEENSQEKIIFCVSLTSNGLKKLEPNGRFRDFIELQEDGTGCIRMHIPINKLEFYTDMIWELGQDAKIVEPLEAIAYMKRTIEGMNRLYS</sequence>
<dbReference type="PANTHER" id="PTHR34580">
    <property type="match status" value="1"/>
</dbReference>
<dbReference type="PANTHER" id="PTHR34580:SF9">
    <property type="entry name" value="SLL5097 PROTEIN"/>
    <property type="match status" value="1"/>
</dbReference>
<keyword evidence="5" id="KW-1185">Reference proteome</keyword>
<accession>A0ABV4V933</accession>
<keyword evidence="1" id="KW-0805">Transcription regulation</keyword>
<evidence type="ECO:0000256" key="2">
    <source>
        <dbReference type="ARBA" id="ARBA00023163"/>
    </source>
</evidence>
<evidence type="ECO:0000256" key="1">
    <source>
        <dbReference type="ARBA" id="ARBA00023015"/>
    </source>
</evidence>
<feature type="domain" description="HTH deoR-type" evidence="3">
    <location>
        <begin position="3"/>
        <end position="61"/>
    </location>
</feature>
<evidence type="ECO:0000313" key="4">
    <source>
        <dbReference type="EMBL" id="MFB0846027.1"/>
    </source>
</evidence>
<comment type="caution">
    <text evidence="4">The sequence shown here is derived from an EMBL/GenBank/DDBJ whole genome shotgun (WGS) entry which is preliminary data.</text>
</comment>
<gene>
    <name evidence="4" type="ORF">ACEU3E_27930</name>
</gene>
<evidence type="ECO:0000259" key="3">
    <source>
        <dbReference type="PROSITE" id="PS51000"/>
    </source>
</evidence>
<dbReference type="InterPro" id="IPR036390">
    <property type="entry name" value="WH_DNA-bd_sf"/>
</dbReference>
<dbReference type="InterPro" id="IPR013196">
    <property type="entry name" value="HTH_11"/>
</dbReference>
<dbReference type="Pfam" id="PF08279">
    <property type="entry name" value="HTH_11"/>
    <property type="match status" value="1"/>
</dbReference>
<reference evidence="4 5" key="1">
    <citation type="submission" date="2024-09" db="EMBL/GenBank/DDBJ databases">
        <authorList>
            <person name="Makale K.P.P."/>
            <person name="Makhzoum A."/>
            <person name="Rantong G."/>
            <person name="Rahube T.O."/>
        </authorList>
    </citation>
    <scope>NUCLEOTIDE SEQUENCE [LARGE SCALE GENOMIC DNA]</scope>
    <source>
        <strain evidence="4 5">KM_D13</strain>
    </source>
</reference>
<proteinExistence type="predicted"/>
<evidence type="ECO:0000313" key="5">
    <source>
        <dbReference type="Proteomes" id="UP001575622"/>
    </source>
</evidence>
<protein>
    <submittedName>
        <fullName evidence="4">Helix-turn-helix transcriptional regulator</fullName>
    </submittedName>
</protein>
<dbReference type="InterPro" id="IPR036388">
    <property type="entry name" value="WH-like_DNA-bd_sf"/>
</dbReference>
<dbReference type="Proteomes" id="UP001575622">
    <property type="component" value="Unassembled WGS sequence"/>
</dbReference>
<dbReference type="Gene3D" id="1.10.10.10">
    <property type="entry name" value="Winged helix-like DNA-binding domain superfamily/Winged helix DNA-binding domain"/>
    <property type="match status" value="1"/>
</dbReference>
<dbReference type="SUPFAM" id="SSF46785">
    <property type="entry name" value="Winged helix' DNA-binding domain"/>
    <property type="match status" value="1"/>
</dbReference>
<dbReference type="InterPro" id="IPR026881">
    <property type="entry name" value="WYL_dom"/>
</dbReference>
<dbReference type="Pfam" id="PF13280">
    <property type="entry name" value="WYL"/>
    <property type="match status" value="1"/>
</dbReference>
<dbReference type="PROSITE" id="PS51000">
    <property type="entry name" value="HTH_DEOR_2"/>
    <property type="match status" value="1"/>
</dbReference>
<keyword evidence="2" id="KW-0804">Transcription</keyword>